<evidence type="ECO:0000313" key="11">
    <source>
        <dbReference type="Proteomes" id="UP000231382"/>
    </source>
</evidence>
<dbReference type="PRINTS" id="PR01041">
    <property type="entry name" value="TRNASYNTHMET"/>
</dbReference>
<dbReference type="InterPro" id="IPR033911">
    <property type="entry name" value="MetRS_core"/>
</dbReference>
<dbReference type="Gene3D" id="2.170.220.10">
    <property type="match status" value="1"/>
</dbReference>
<dbReference type="GO" id="GO:0006431">
    <property type="term" value="P:methionyl-tRNA aminoacylation"/>
    <property type="evidence" value="ECO:0007669"/>
    <property type="project" value="InterPro"/>
</dbReference>
<dbReference type="Pfam" id="PF09334">
    <property type="entry name" value="tRNA-synt_1g"/>
    <property type="match status" value="1"/>
</dbReference>
<dbReference type="GO" id="GO:0005524">
    <property type="term" value="F:ATP binding"/>
    <property type="evidence" value="ECO:0007669"/>
    <property type="project" value="UniProtKB-KW"/>
</dbReference>
<dbReference type="PANTHER" id="PTHR43326:SF1">
    <property type="entry name" value="METHIONINE--TRNA LIGASE, MITOCHONDRIAL"/>
    <property type="match status" value="1"/>
</dbReference>
<dbReference type="InterPro" id="IPR023457">
    <property type="entry name" value="Met-tRNA_synth_2"/>
</dbReference>
<organism evidence="10 11">
    <name type="scientific">Candidatus Berkelbacteria bacterium CG10_big_fil_rev_8_21_14_0_10_43_13</name>
    <dbReference type="NCBI Taxonomy" id="1974514"/>
    <lineage>
        <taxon>Bacteria</taxon>
        <taxon>Candidatus Berkelbacteria</taxon>
    </lineage>
</organism>
<sequence>MKYYITTPIYYINDVPHIGHAYTTIAADVLARHHRAKGDEVFFLTGTDEHGAKIAEAAEKAGKEPQQFADELVPKFQDAWKNLNISYDEFFRTTDPKHEKIVQNFILMLKEKGFVEKQKYEGLYCVGCEKFLKESELVDGKCPDHKKEPVKQAEENYFFKLSEFGDKILAKIESGEFEIGPEARRNEVVGKIKQGLEDVSISRAGVKWGIPFPDDKEQTIYVWVDALLNYYSAMGIYAHTTPNPSSERRGTAIPPLAPPDSGGGIWPADLHLMAKDILWFHAVIWPAMLLAADLELPKKVFAHGFFTINNQKMSKTIGNVIDPNEVVAKYGADAVRYALLREFPFGEDGDISVEKIGSHYNSLANNIGNLLQRTISMINKYDVVIPAKAGILSDKIPDQVRDDKVVTIDAELEQLDFMGALKKIDDLAIVSNKDIADKQPWVLAKENKTQKLRAVLLQVFNNLDLIAELLLPFMPETSEKMKNQLESLEPVPLFPRLEEQSLFMRGENA</sequence>
<evidence type="ECO:0000256" key="2">
    <source>
        <dbReference type="ARBA" id="ARBA00022598"/>
    </source>
</evidence>
<dbReference type="Gene3D" id="3.40.50.620">
    <property type="entry name" value="HUPs"/>
    <property type="match status" value="1"/>
</dbReference>
<keyword evidence="3 7" id="KW-0547">Nucleotide-binding</keyword>
<evidence type="ECO:0000256" key="4">
    <source>
        <dbReference type="ARBA" id="ARBA00022840"/>
    </source>
</evidence>
<dbReference type="Gene3D" id="1.10.730.10">
    <property type="entry name" value="Isoleucyl-tRNA Synthetase, Domain 1"/>
    <property type="match status" value="1"/>
</dbReference>
<dbReference type="InterPro" id="IPR041872">
    <property type="entry name" value="Anticodon_Met"/>
</dbReference>
<name>A0A2H0W796_9BACT</name>
<feature type="domain" description="Methionyl/Leucyl tRNA synthetase" evidence="8">
    <location>
        <begin position="146"/>
        <end position="374"/>
    </location>
</feature>
<dbReference type="EC" id="6.1.1.10" evidence="1"/>
<keyword evidence="2 7" id="KW-0436">Ligase</keyword>
<keyword evidence="5 7" id="KW-0648">Protein biosynthesis</keyword>
<proteinExistence type="inferred from homology"/>
<evidence type="ECO:0000259" key="8">
    <source>
        <dbReference type="Pfam" id="PF09334"/>
    </source>
</evidence>
<evidence type="ECO:0000256" key="6">
    <source>
        <dbReference type="ARBA" id="ARBA00023146"/>
    </source>
</evidence>
<dbReference type="InterPro" id="IPR014729">
    <property type="entry name" value="Rossmann-like_a/b/a_fold"/>
</dbReference>
<keyword evidence="4 7" id="KW-0067">ATP-binding</keyword>
<keyword evidence="6 7" id="KW-0030">Aminoacyl-tRNA synthetase</keyword>
<reference evidence="11" key="1">
    <citation type="submission" date="2017-09" db="EMBL/GenBank/DDBJ databases">
        <title>Depth-based differentiation of microbial function through sediment-hosted aquifers and enrichment of novel symbionts in the deep terrestrial subsurface.</title>
        <authorList>
            <person name="Probst A.J."/>
            <person name="Ladd B."/>
            <person name="Jarett J.K."/>
            <person name="Geller-Mcgrath D.E."/>
            <person name="Sieber C.M.K."/>
            <person name="Emerson J.B."/>
            <person name="Anantharaman K."/>
            <person name="Thomas B.C."/>
            <person name="Malmstrom R."/>
            <person name="Stieglmeier M."/>
            <person name="Klingl A."/>
            <person name="Woyke T."/>
            <person name="Ryan C.M."/>
            <person name="Banfield J.F."/>
        </authorList>
    </citation>
    <scope>NUCLEOTIDE SEQUENCE [LARGE SCALE GENOMIC DNA]</scope>
</reference>
<feature type="domain" description="Methionyl-tRNA synthetase anticodon-binding" evidence="9">
    <location>
        <begin position="403"/>
        <end position="487"/>
    </location>
</feature>
<dbReference type="SUPFAM" id="SSF47323">
    <property type="entry name" value="Anticodon-binding domain of a subclass of class I aminoacyl-tRNA synthetases"/>
    <property type="match status" value="1"/>
</dbReference>
<protein>
    <recommendedName>
        <fullName evidence="1">methionine--tRNA ligase</fullName>
        <ecNumber evidence="1">6.1.1.10</ecNumber>
    </recommendedName>
</protein>
<evidence type="ECO:0000256" key="7">
    <source>
        <dbReference type="RuleBase" id="RU363039"/>
    </source>
</evidence>
<dbReference type="CDD" id="cd00814">
    <property type="entry name" value="MetRS_core"/>
    <property type="match status" value="1"/>
</dbReference>
<evidence type="ECO:0000256" key="5">
    <source>
        <dbReference type="ARBA" id="ARBA00022917"/>
    </source>
</evidence>
<dbReference type="InterPro" id="IPR015413">
    <property type="entry name" value="Methionyl/Leucyl_tRNA_Synth"/>
</dbReference>
<dbReference type="GO" id="GO:0004825">
    <property type="term" value="F:methionine-tRNA ligase activity"/>
    <property type="evidence" value="ECO:0007669"/>
    <property type="project" value="UniProtKB-EC"/>
</dbReference>
<dbReference type="SUPFAM" id="SSF52374">
    <property type="entry name" value="Nucleotidylyl transferase"/>
    <property type="match status" value="1"/>
</dbReference>
<evidence type="ECO:0000259" key="9">
    <source>
        <dbReference type="Pfam" id="PF19303"/>
    </source>
</evidence>
<comment type="similarity">
    <text evidence="7">Belongs to the class-I aminoacyl-tRNA synthetase family.</text>
</comment>
<comment type="caution">
    <text evidence="10">The sequence shown here is derived from an EMBL/GenBank/DDBJ whole genome shotgun (WGS) entry which is preliminary data.</text>
</comment>
<dbReference type="Proteomes" id="UP000231382">
    <property type="component" value="Unassembled WGS sequence"/>
</dbReference>
<dbReference type="CDD" id="cd07957">
    <property type="entry name" value="Anticodon_Ia_Met"/>
    <property type="match status" value="1"/>
</dbReference>
<dbReference type="InterPro" id="IPR009080">
    <property type="entry name" value="tRNAsynth_Ia_anticodon-bd"/>
</dbReference>
<dbReference type="PANTHER" id="PTHR43326">
    <property type="entry name" value="METHIONYL-TRNA SYNTHETASE"/>
    <property type="match status" value="1"/>
</dbReference>
<dbReference type="AlphaFoldDB" id="A0A2H0W796"/>
<accession>A0A2H0W796</accession>
<dbReference type="EMBL" id="PEZW01000006">
    <property type="protein sequence ID" value="PIS07973.1"/>
    <property type="molecule type" value="Genomic_DNA"/>
</dbReference>
<evidence type="ECO:0000256" key="3">
    <source>
        <dbReference type="ARBA" id="ARBA00022741"/>
    </source>
</evidence>
<dbReference type="FunFam" id="2.170.220.10:FF:000003">
    <property type="entry name" value="Methionine--tRNA ligase"/>
    <property type="match status" value="1"/>
</dbReference>
<gene>
    <name evidence="10" type="ORF">COT78_00620</name>
</gene>
<evidence type="ECO:0000256" key="1">
    <source>
        <dbReference type="ARBA" id="ARBA00012838"/>
    </source>
</evidence>
<dbReference type="Pfam" id="PF19303">
    <property type="entry name" value="Anticodon_3"/>
    <property type="match status" value="1"/>
</dbReference>
<evidence type="ECO:0000313" key="10">
    <source>
        <dbReference type="EMBL" id="PIS07973.1"/>
    </source>
</evidence>